<comment type="caution">
    <text evidence="1">The sequence shown here is derived from an EMBL/GenBank/DDBJ whole genome shotgun (WGS) entry which is preliminary data.</text>
</comment>
<proteinExistence type="predicted"/>
<protein>
    <submittedName>
        <fullName evidence="1">Uncharacterized protein</fullName>
    </submittedName>
</protein>
<gene>
    <name evidence="1" type="ORF">Pint_16093</name>
</gene>
<dbReference type="Proteomes" id="UP001163603">
    <property type="component" value="Chromosome 2"/>
</dbReference>
<dbReference type="EMBL" id="CM047737">
    <property type="protein sequence ID" value="KAJ0048186.1"/>
    <property type="molecule type" value="Genomic_DNA"/>
</dbReference>
<name>A0ACC0ZAM2_9ROSI</name>
<evidence type="ECO:0000313" key="2">
    <source>
        <dbReference type="Proteomes" id="UP001163603"/>
    </source>
</evidence>
<evidence type="ECO:0000313" key="1">
    <source>
        <dbReference type="EMBL" id="KAJ0048186.1"/>
    </source>
</evidence>
<sequence>MYCISNKDPYVILTSRSQERKSSVASGQGTEPKWNENFSFTISDGTTELKLRLLDSDLATSDDIVGEATISLEPVFMKGSLRPTAYNVIKDKTFHGEIRLGLAFKPEERCERGYEENFG</sequence>
<accession>A0ACC0ZAM2</accession>
<reference evidence="2" key="1">
    <citation type="journal article" date="2023" name="G3 (Bethesda)">
        <title>Genome assembly and association tests identify interacting loci associated with vigor, precocity, and sex in interspecific pistachio rootstocks.</title>
        <authorList>
            <person name="Palmer W."/>
            <person name="Jacygrad E."/>
            <person name="Sagayaradj S."/>
            <person name="Cavanaugh K."/>
            <person name="Han R."/>
            <person name="Bertier L."/>
            <person name="Beede B."/>
            <person name="Kafkas S."/>
            <person name="Golino D."/>
            <person name="Preece J."/>
            <person name="Michelmore R."/>
        </authorList>
    </citation>
    <scope>NUCLEOTIDE SEQUENCE [LARGE SCALE GENOMIC DNA]</scope>
</reference>
<organism evidence="1 2">
    <name type="scientific">Pistacia integerrima</name>
    <dbReference type="NCBI Taxonomy" id="434235"/>
    <lineage>
        <taxon>Eukaryota</taxon>
        <taxon>Viridiplantae</taxon>
        <taxon>Streptophyta</taxon>
        <taxon>Embryophyta</taxon>
        <taxon>Tracheophyta</taxon>
        <taxon>Spermatophyta</taxon>
        <taxon>Magnoliopsida</taxon>
        <taxon>eudicotyledons</taxon>
        <taxon>Gunneridae</taxon>
        <taxon>Pentapetalae</taxon>
        <taxon>rosids</taxon>
        <taxon>malvids</taxon>
        <taxon>Sapindales</taxon>
        <taxon>Anacardiaceae</taxon>
        <taxon>Pistacia</taxon>
    </lineage>
</organism>
<keyword evidence="2" id="KW-1185">Reference proteome</keyword>